<comment type="caution">
    <text evidence="2">The sequence shown here is derived from an EMBL/GenBank/DDBJ whole genome shotgun (WGS) entry which is preliminary data.</text>
</comment>
<dbReference type="RefSeq" id="WP_010344422.1">
    <property type="nucleotide sequence ID" value="NZ_CP132343.1"/>
</dbReference>
<evidence type="ECO:0000313" key="3">
    <source>
        <dbReference type="Proteomes" id="UP000247346"/>
    </source>
</evidence>
<dbReference type="Gene3D" id="3.40.630.30">
    <property type="match status" value="1"/>
</dbReference>
<dbReference type="Pfam" id="PF13302">
    <property type="entry name" value="Acetyltransf_3"/>
    <property type="match status" value="1"/>
</dbReference>
<dbReference type="GO" id="GO:0016747">
    <property type="term" value="F:acyltransferase activity, transferring groups other than amino-acyl groups"/>
    <property type="evidence" value="ECO:0007669"/>
    <property type="project" value="InterPro"/>
</dbReference>
<feature type="domain" description="N-acetyltransferase" evidence="1">
    <location>
        <begin position="13"/>
        <end position="170"/>
    </location>
</feature>
<dbReference type="InterPro" id="IPR000182">
    <property type="entry name" value="GNAT_dom"/>
</dbReference>
<evidence type="ECO:0000259" key="1">
    <source>
        <dbReference type="PROSITE" id="PS51186"/>
    </source>
</evidence>
<gene>
    <name evidence="2" type="ORF">XsacCFBP4641_04955</name>
</gene>
<organism evidence="2 3">
    <name type="scientific">Xanthomonas sacchari</name>
    <dbReference type="NCBI Taxonomy" id="56458"/>
    <lineage>
        <taxon>Bacteria</taxon>
        <taxon>Pseudomonadati</taxon>
        <taxon>Pseudomonadota</taxon>
        <taxon>Gammaproteobacteria</taxon>
        <taxon>Lysobacterales</taxon>
        <taxon>Lysobacteraceae</taxon>
        <taxon>Xanthomonas</taxon>
    </lineage>
</organism>
<accession>A0A2P5Z7T5</accession>
<dbReference type="InterPro" id="IPR016181">
    <property type="entry name" value="Acyl_CoA_acyltransferase"/>
</dbReference>
<dbReference type="Proteomes" id="UP000247346">
    <property type="component" value="Unassembled WGS sequence"/>
</dbReference>
<dbReference type="SUPFAM" id="SSF55729">
    <property type="entry name" value="Acyl-CoA N-acyltransferases (Nat)"/>
    <property type="match status" value="1"/>
</dbReference>
<name>A0A2P5Z7T5_9XANT</name>
<evidence type="ECO:0000313" key="2">
    <source>
        <dbReference type="EMBL" id="PPU84417.1"/>
    </source>
</evidence>
<dbReference type="PANTHER" id="PTHR43792">
    <property type="entry name" value="GNAT FAMILY, PUTATIVE (AFU_ORTHOLOGUE AFUA_3G00765)-RELATED-RELATED"/>
    <property type="match status" value="1"/>
</dbReference>
<dbReference type="AlphaFoldDB" id="A0A2P5Z7T5"/>
<dbReference type="PANTHER" id="PTHR43792:SF1">
    <property type="entry name" value="N-ACETYLTRANSFERASE DOMAIN-CONTAINING PROTEIN"/>
    <property type="match status" value="1"/>
</dbReference>
<dbReference type="EMBL" id="MDEK01000003">
    <property type="protein sequence ID" value="PPU84417.1"/>
    <property type="molecule type" value="Genomic_DNA"/>
</dbReference>
<dbReference type="OrthoDB" id="9801656at2"/>
<dbReference type="InterPro" id="IPR051531">
    <property type="entry name" value="N-acetyltransferase"/>
</dbReference>
<dbReference type="GeneID" id="93879498"/>
<protein>
    <submittedName>
        <fullName evidence="2">N-acetyltransferase</fullName>
    </submittedName>
</protein>
<sequence>MSVFDVRVETERLLLRPPTAEDFAALCAFSADAQTMHHLGGVQVPSVVWRSLTSLVGSWQLQGFAMFSVIEKRSGQWIGRVGPWQPHDWPGPEVGWGIARAFWGQGYAPEAATASIDWAFAQLGWSEVIHTIVPDNANSKAVAAKLGSRYLRQDRLPEPLQAFDVEVWGQSRAQWQARR</sequence>
<proteinExistence type="predicted"/>
<dbReference type="PROSITE" id="PS51186">
    <property type="entry name" value="GNAT"/>
    <property type="match status" value="1"/>
</dbReference>
<keyword evidence="2" id="KW-0808">Transferase</keyword>
<dbReference type="STRING" id="56458.SB85_03720"/>
<reference evidence="2 3" key="1">
    <citation type="submission" date="2016-08" db="EMBL/GenBank/DDBJ databases">
        <authorList>
            <person name="Seilhamer J.J."/>
        </authorList>
    </citation>
    <scope>NUCLEOTIDE SEQUENCE [LARGE SCALE GENOMIC DNA]</scope>
    <source>
        <strain evidence="2 3">CFBP4641</strain>
    </source>
</reference>